<keyword evidence="4" id="KW-1185">Reference proteome</keyword>
<comment type="caution">
    <text evidence="3">The sequence shown here is derived from an EMBL/GenBank/DDBJ whole genome shotgun (WGS) entry which is preliminary data.</text>
</comment>
<accession>A0A2N7VKN9</accession>
<dbReference type="Proteomes" id="UP000235616">
    <property type="component" value="Unassembled WGS sequence"/>
</dbReference>
<dbReference type="OrthoDB" id="3034217at2"/>
<name>A0A2N7VKN9_9BURK</name>
<feature type="compositionally biased region" description="Low complexity" evidence="1">
    <location>
        <begin position="35"/>
        <end position="46"/>
    </location>
</feature>
<feature type="region of interest" description="Disordered" evidence="1">
    <location>
        <begin position="19"/>
        <end position="65"/>
    </location>
</feature>
<organism evidence="3 4">
    <name type="scientific">Trinickia dabaoshanensis</name>
    <dbReference type="NCBI Taxonomy" id="564714"/>
    <lineage>
        <taxon>Bacteria</taxon>
        <taxon>Pseudomonadati</taxon>
        <taxon>Pseudomonadota</taxon>
        <taxon>Betaproteobacteria</taxon>
        <taxon>Burkholderiales</taxon>
        <taxon>Burkholderiaceae</taxon>
        <taxon>Trinickia</taxon>
    </lineage>
</organism>
<protein>
    <recommendedName>
        <fullName evidence="2">CHAD domain-containing protein</fullName>
    </recommendedName>
</protein>
<dbReference type="PROSITE" id="PS51708">
    <property type="entry name" value="CHAD"/>
    <property type="match status" value="1"/>
</dbReference>
<dbReference type="Gene3D" id="1.40.20.10">
    <property type="entry name" value="CHAD domain"/>
    <property type="match status" value="1"/>
</dbReference>
<dbReference type="InterPro" id="IPR038186">
    <property type="entry name" value="CHAD_dom_sf"/>
</dbReference>
<dbReference type="Pfam" id="PF05235">
    <property type="entry name" value="CHAD"/>
    <property type="match status" value="1"/>
</dbReference>
<evidence type="ECO:0000256" key="1">
    <source>
        <dbReference type="SAM" id="MobiDB-lite"/>
    </source>
</evidence>
<dbReference type="InterPro" id="IPR007899">
    <property type="entry name" value="CHAD_dom"/>
</dbReference>
<dbReference type="PANTHER" id="PTHR39339">
    <property type="entry name" value="SLR1444 PROTEIN"/>
    <property type="match status" value="1"/>
</dbReference>
<evidence type="ECO:0000313" key="3">
    <source>
        <dbReference type="EMBL" id="PMS17697.1"/>
    </source>
</evidence>
<sequence>MSSTVELVLGLEAISAKEWMAGPVKPGAPSRRTRAPQAAARGSAPAQRKRASRTSASATQGEPDDAGTAIAAALGRMPGIEATSAFERSTARAFVEPEGAWRVMLTAAGDGTRHIRAERAHELTPGVRRCETACDEPLEAGVALAFTEAFPQVLKDALGKPGKLAPSPALAIRRGTWRWSGADGAVVDIELSDARALYDSIDAESAEQRQRPIAFCELRLISRIEQAPAPQEREVAAPSAAAEVQAERAEIDKNAAAELDERARSEWGAVRALFAAAGALADALPVFPVLQGGCERACAASAGNEPARATRTDLSNVKTPHEALVAIAGAVARQWFGNEAGVRDGSGTETEFVHQMRVALRRLKTLLKTFPKWADERWERTIVPELDWLGGLLGQARDLDVFVDATLPALAGADVDAATWTSLQARAAVRRHEAREQVRAALRSRRYAALSLAWLQWLASLRFSHGPVDMVDKSLVRYAAKRVRKHYARLIEKPALTELTPAERHRRRIEAKRLRYTLEFFESLASHKTRRALSKQLGRIQSVLGDGSDATAALQFLEALDVSPYAHGFARGWCEAVNRWSAIEGERLLQELGKPKIARES</sequence>
<evidence type="ECO:0000259" key="2">
    <source>
        <dbReference type="PROSITE" id="PS51708"/>
    </source>
</evidence>
<dbReference type="PANTHER" id="PTHR39339:SF1">
    <property type="entry name" value="CHAD DOMAIN-CONTAINING PROTEIN"/>
    <property type="match status" value="1"/>
</dbReference>
<feature type="domain" description="CHAD" evidence="2">
    <location>
        <begin position="317"/>
        <end position="594"/>
    </location>
</feature>
<dbReference type="SMART" id="SM00880">
    <property type="entry name" value="CHAD"/>
    <property type="match status" value="1"/>
</dbReference>
<dbReference type="RefSeq" id="WP_102647119.1">
    <property type="nucleotide sequence ID" value="NZ_PNYA01000018.1"/>
</dbReference>
<gene>
    <name evidence="3" type="ORF">C0Z18_19805</name>
</gene>
<proteinExistence type="predicted"/>
<dbReference type="AlphaFoldDB" id="A0A2N7VKN9"/>
<evidence type="ECO:0000313" key="4">
    <source>
        <dbReference type="Proteomes" id="UP000235616"/>
    </source>
</evidence>
<dbReference type="EMBL" id="PNYA01000018">
    <property type="protein sequence ID" value="PMS17697.1"/>
    <property type="molecule type" value="Genomic_DNA"/>
</dbReference>
<reference evidence="3 4" key="1">
    <citation type="submission" date="2018-01" db="EMBL/GenBank/DDBJ databases">
        <title>Whole genome analyses suggest that Burkholderia sensu lato contains two further novel genera in the rhizoxinica-symbiotica group Mycetohabitans gen. nov., and Trinickia gen. nov.: implications for the evolution of diazotrophy and nodulation in the Burkholderiaceae.</title>
        <authorList>
            <person name="Estrada-de los Santos P."/>
            <person name="Palmer M."/>
            <person name="Chavez-Ramirez B."/>
            <person name="Beukes C."/>
            <person name="Steenkamp E.T."/>
            <person name="Hirsch A.M."/>
            <person name="Manyaka P."/>
            <person name="Maluk M."/>
            <person name="Lafos M."/>
            <person name="Crook M."/>
            <person name="Gross E."/>
            <person name="Simon M.F."/>
            <person name="Bueno dos Reis Junior F."/>
            <person name="Poole P.S."/>
            <person name="Venter S.N."/>
            <person name="James E.K."/>
        </authorList>
    </citation>
    <scope>NUCLEOTIDE SEQUENCE [LARGE SCALE GENOMIC DNA]</scope>
    <source>
        <strain evidence="3 4">GIMN1.004</strain>
    </source>
</reference>